<keyword evidence="4" id="KW-1185">Reference proteome</keyword>
<evidence type="ECO:0000259" key="2">
    <source>
        <dbReference type="Pfam" id="PF02668"/>
    </source>
</evidence>
<keyword evidence="1" id="KW-0560">Oxidoreductase</keyword>
<dbReference type="SUPFAM" id="SSF51197">
    <property type="entry name" value="Clavaminate synthase-like"/>
    <property type="match status" value="1"/>
</dbReference>
<dbReference type="InterPro" id="IPR042098">
    <property type="entry name" value="TauD-like_sf"/>
</dbReference>
<keyword evidence="3" id="KW-0223">Dioxygenase</keyword>
<accession>A0A9P9XM20</accession>
<dbReference type="PANTHER" id="PTHR10696:SF54">
    <property type="entry name" value="FAMILY OXIDOREDUCTASE, PUTATIVE (AFU_ORTHOLOGUE AFUA_4G13850)-RELATED"/>
    <property type="match status" value="1"/>
</dbReference>
<dbReference type="Pfam" id="PF02668">
    <property type="entry name" value="TauD"/>
    <property type="match status" value="1"/>
</dbReference>
<sequence length="376" mass="42791">MAWDGSSFANRPELYTDVLTEVDLEEIKDAIKFFKKQGLPRGSIDRTSFPLSPGLSQRVQGISDILNDDRGFHVVRGIDPSQFSDEDHVLLFAGLSAHVASNRAGYIHHIRHEKQDESMGSNLRPTELPVRMEFHTDADAGAIVALFTESNSQLGGEQYLSSFWRVYNALALEAPQVIQALASNWHWEKPDRKDPNLGNLIYPQRAIIGHIDGRVQINYGRSFVAGHEKYPLSAQAPHLTDFQISALDLLSKMAEKHAFQLDTQPGDLLFVNNLSIMHARGAFRDGPECNPRHVMRLWLQDQGSWPVAPTLKYKEEVGKWNVAPEDQKLYDLGEWKQTARPLEESIYRLCYMLQPLFETIEHDWRWCDVANESSLQ</sequence>
<reference evidence="3" key="1">
    <citation type="submission" date="2019-01" db="EMBL/GenBank/DDBJ databases">
        <title>Colletotrichum abscissum LGMF1257.</title>
        <authorList>
            <person name="Baroncelli R."/>
        </authorList>
    </citation>
    <scope>NUCLEOTIDE SEQUENCE</scope>
    <source>
        <strain evidence="3">Ca142</strain>
    </source>
</reference>
<evidence type="ECO:0000313" key="3">
    <source>
        <dbReference type="EMBL" id="KAI3556612.1"/>
    </source>
</evidence>
<dbReference type="GO" id="GO:0051213">
    <property type="term" value="F:dioxygenase activity"/>
    <property type="evidence" value="ECO:0007669"/>
    <property type="project" value="UniProtKB-KW"/>
</dbReference>
<dbReference type="Gene3D" id="3.60.130.10">
    <property type="entry name" value="Clavaminate synthase-like"/>
    <property type="match status" value="1"/>
</dbReference>
<dbReference type="OrthoDB" id="272271at2759"/>
<proteinExistence type="predicted"/>
<protein>
    <submittedName>
        <fullName evidence="3">TfdA family Taurine catabolism dioxygenase TauD</fullName>
    </submittedName>
</protein>
<evidence type="ECO:0000313" key="4">
    <source>
        <dbReference type="Proteomes" id="UP001056436"/>
    </source>
</evidence>
<feature type="domain" description="TauD/TfdA-like" evidence="2">
    <location>
        <begin position="60"/>
        <end position="298"/>
    </location>
</feature>
<dbReference type="InterPro" id="IPR003819">
    <property type="entry name" value="TauD/TfdA-like"/>
</dbReference>
<dbReference type="Proteomes" id="UP001056436">
    <property type="component" value="Unassembled WGS sequence"/>
</dbReference>
<comment type="caution">
    <text evidence="3">The sequence shown here is derived from an EMBL/GenBank/DDBJ whole genome shotgun (WGS) entry which is preliminary data.</text>
</comment>
<evidence type="ECO:0000256" key="1">
    <source>
        <dbReference type="ARBA" id="ARBA00023002"/>
    </source>
</evidence>
<gene>
    <name evidence="3" type="ORF">CABS02_03053</name>
</gene>
<name>A0A9P9XM20_9PEZI</name>
<dbReference type="InterPro" id="IPR050411">
    <property type="entry name" value="AlphaKG_dependent_hydroxylases"/>
</dbReference>
<dbReference type="AlphaFoldDB" id="A0A9P9XM20"/>
<organism evidence="3 4">
    <name type="scientific">Colletotrichum abscissum</name>
    <dbReference type="NCBI Taxonomy" id="1671311"/>
    <lineage>
        <taxon>Eukaryota</taxon>
        <taxon>Fungi</taxon>
        <taxon>Dikarya</taxon>
        <taxon>Ascomycota</taxon>
        <taxon>Pezizomycotina</taxon>
        <taxon>Sordariomycetes</taxon>
        <taxon>Hypocreomycetidae</taxon>
        <taxon>Glomerellales</taxon>
        <taxon>Glomerellaceae</taxon>
        <taxon>Colletotrichum</taxon>
        <taxon>Colletotrichum acutatum species complex</taxon>
    </lineage>
</organism>
<dbReference type="EMBL" id="SDAQ01000011">
    <property type="protein sequence ID" value="KAI3556612.1"/>
    <property type="molecule type" value="Genomic_DNA"/>
</dbReference>
<dbReference type="PANTHER" id="PTHR10696">
    <property type="entry name" value="GAMMA-BUTYROBETAINE HYDROXYLASE-RELATED"/>
    <property type="match status" value="1"/>
</dbReference>